<dbReference type="EMBL" id="MU839019">
    <property type="protein sequence ID" value="KAK1764557.1"/>
    <property type="molecule type" value="Genomic_DNA"/>
</dbReference>
<dbReference type="AlphaFoldDB" id="A0AAJ0BWW7"/>
<protein>
    <submittedName>
        <fullName evidence="1">Uncharacterized protein</fullName>
    </submittedName>
</protein>
<keyword evidence="2" id="KW-1185">Reference proteome</keyword>
<dbReference type="Proteomes" id="UP001244011">
    <property type="component" value="Unassembled WGS sequence"/>
</dbReference>
<reference evidence="1" key="1">
    <citation type="submission" date="2023-06" db="EMBL/GenBank/DDBJ databases">
        <title>Genome-scale phylogeny and comparative genomics of the fungal order Sordariales.</title>
        <authorList>
            <consortium name="Lawrence Berkeley National Laboratory"/>
            <person name="Hensen N."/>
            <person name="Bonometti L."/>
            <person name="Westerberg I."/>
            <person name="Brannstrom I.O."/>
            <person name="Guillou S."/>
            <person name="Cros-Aarteil S."/>
            <person name="Calhoun S."/>
            <person name="Haridas S."/>
            <person name="Kuo A."/>
            <person name="Mondo S."/>
            <person name="Pangilinan J."/>
            <person name="Riley R."/>
            <person name="Labutti K."/>
            <person name="Andreopoulos B."/>
            <person name="Lipzen A."/>
            <person name="Chen C."/>
            <person name="Yanf M."/>
            <person name="Daum C."/>
            <person name="Ng V."/>
            <person name="Clum A."/>
            <person name="Steindorff A."/>
            <person name="Ohm R."/>
            <person name="Martin F."/>
            <person name="Silar P."/>
            <person name="Natvig D."/>
            <person name="Lalanne C."/>
            <person name="Gautier V."/>
            <person name="Ament-Velasquez S.L."/>
            <person name="Kruys A."/>
            <person name="Hutchinson M.I."/>
            <person name="Powell A.J."/>
            <person name="Barry K."/>
            <person name="Miller A.N."/>
            <person name="Grigoriev I.V."/>
            <person name="Debuchy R."/>
            <person name="Gladieux P."/>
            <person name="Thoren M.H."/>
            <person name="Johannesson H."/>
        </authorList>
    </citation>
    <scope>NUCLEOTIDE SEQUENCE</scope>
    <source>
        <strain evidence="1">8032-3</strain>
    </source>
</reference>
<organism evidence="1 2">
    <name type="scientific">Phialemonium atrogriseum</name>
    <dbReference type="NCBI Taxonomy" id="1093897"/>
    <lineage>
        <taxon>Eukaryota</taxon>
        <taxon>Fungi</taxon>
        <taxon>Dikarya</taxon>
        <taxon>Ascomycota</taxon>
        <taxon>Pezizomycotina</taxon>
        <taxon>Sordariomycetes</taxon>
        <taxon>Sordariomycetidae</taxon>
        <taxon>Cephalothecales</taxon>
        <taxon>Cephalothecaceae</taxon>
        <taxon>Phialemonium</taxon>
    </lineage>
</organism>
<evidence type="ECO:0000313" key="2">
    <source>
        <dbReference type="Proteomes" id="UP001244011"/>
    </source>
</evidence>
<sequence>MEWKCPLCPTLAFLSYACAIFRTRPPQESFKSTGGRTRGLTLYLRGYGSPQEVQDCACVRVPELCLLGYVFNDTAVDCRDDQRSGGVCGEGFSIEPEGQSTLASGMPKLEASQSRKCPSGIYAGSGCQQEKDIFGYRFVLTDLTGNSGWFVVPMKSRKSNLE</sequence>
<evidence type="ECO:0000313" key="1">
    <source>
        <dbReference type="EMBL" id="KAK1764557.1"/>
    </source>
</evidence>
<name>A0AAJ0BWW7_9PEZI</name>
<dbReference type="GeneID" id="85305688"/>
<comment type="caution">
    <text evidence="1">The sequence shown here is derived from an EMBL/GenBank/DDBJ whole genome shotgun (WGS) entry which is preliminary data.</text>
</comment>
<dbReference type="PROSITE" id="PS51257">
    <property type="entry name" value="PROKAR_LIPOPROTEIN"/>
    <property type="match status" value="1"/>
</dbReference>
<accession>A0AAJ0BWW7</accession>
<dbReference type="RefSeq" id="XP_060280770.1">
    <property type="nucleotide sequence ID" value="XM_060422501.1"/>
</dbReference>
<proteinExistence type="predicted"/>
<gene>
    <name evidence="1" type="ORF">QBC33DRAFT_188545</name>
</gene>